<evidence type="ECO:0000259" key="2">
    <source>
        <dbReference type="Pfam" id="PF03061"/>
    </source>
</evidence>
<proteinExistence type="predicted"/>
<dbReference type="AlphaFoldDB" id="A0A3D9HX15"/>
<dbReference type="SUPFAM" id="SSF54637">
    <property type="entry name" value="Thioesterase/thiol ester dehydrase-isomerase"/>
    <property type="match status" value="1"/>
</dbReference>
<feature type="domain" description="Thioesterase" evidence="2">
    <location>
        <begin position="53"/>
        <end position="130"/>
    </location>
</feature>
<protein>
    <submittedName>
        <fullName evidence="3">Uncharacterized protein (TIGR00369 family)</fullName>
    </submittedName>
</protein>
<dbReference type="OrthoDB" id="9805304at2"/>
<keyword evidence="1" id="KW-0378">Hydrolase</keyword>
<gene>
    <name evidence="3" type="ORF">DFP90_101235</name>
</gene>
<keyword evidence="4" id="KW-1185">Reference proteome</keyword>
<dbReference type="Proteomes" id="UP000256845">
    <property type="component" value="Unassembled WGS sequence"/>
</dbReference>
<dbReference type="InterPro" id="IPR003736">
    <property type="entry name" value="PAAI_dom"/>
</dbReference>
<organism evidence="3 4">
    <name type="scientific">Aestuariispira insulae</name>
    <dbReference type="NCBI Taxonomy" id="1461337"/>
    <lineage>
        <taxon>Bacteria</taxon>
        <taxon>Pseudomonadati</taxon>
        <taxon>Pseudomonadota</taxon>
        <taxon>Alphaproteobacteria</taxon>
        <taxon>Rhodospirillales</taxon>
        <taxon>Kiloniellaceae</taxon>
        <taxon>Aestuariispira</taxon>
    </lineage>
</organism>
<evidence type="ECO:0000256" key="1">
    <source>
        <dbReference type="ARBA" id="ARBA00022801"/>
    </source>
</evidence>
<evidence type="ECO:0000313" key="3">
    <source>
        <dbReference type="EMBL" id="RED53446.1"/>
    </source>
</evidence>
<dbReference type="EMBL" id="QRDW01000001">
    <property type="protein sequence ID" value="RED53446.1"/>
    <property type="molecule type" value="Genomic_DNA"/>
</dbReference>
<dbReference type="InterPro" id="IPR029069">
    <property type="entry name" value="HotDog_dom_sf"/>
</dbReference>
<dbReference type="GO" id="GO:0016289">
    <property type="term" value="F:acyl-CoA hydrolase activity"/>
    <property type="evidence" value="ECO:0007669"/>
    <property type="project" value="UniProtKB-ARBA"/>
</dbReference>
<dbReference type="CDD" id="cd03443">
    <property type="entry name" value="PaaI_thioesterase"/>
    <property type="match status" value="1"/>
</dbReference>
<sequence>MSSRKPLITAEEFNEIKHADAPFTEYYNFGIEEIGYASCVVRLPYDIKHVRPGGTICGPAMFALADFSMWLAVLSAVGKVPLAVTTNMNINFLRKPSETDLLCHTKLIKIGKRLAVGDMTLLAEGDVEPCAHVTGTYSIPPRS</sequence>
<dbReference type="Gene3D" id="3.10.129.10">
    <property type="entry name" value="Hotdog Thioesterase"/>
    <property type="match status" value="1"/>
</dbReference>
<dbReference type="Pfam" id="PF03061">
    <property type="entry name" value="4HBT"/>
    <property type="match status" value="1"/>
</dbReference>
<evidence type="ECO:0000313" key="4">
    <source>
        <dbReference type="Proteomes" id="UP000256845"/>
    </source>
</evidence>
<accession>A0A3D9HX15</accession>
<comment type="caution">
    <text evidence="3">The sequence shown here is derived from an EMBL/GenBank/DDBJ whole genome shotgun (WGS) entry which is preliminary data.</text>
</comment>
<dbReference type="NCBIfam" id="TIGR00369">
    <property type="entry name" value="unchar_dom_1"/>
    <property type="match status" value="1"/>
</dbReference>
<name>A0A3D9HX15_9PROT</name>
<dbReference type="InterPro" id="IPR006683">
    <property type="entry name" value="Thioestr_dom"/>
</dbReference>
<dbReference type="RefSeq" id="WP_115934587.1">
    <property type="nucleotide sequence ID" value="NZ_QRDW01000001.1"/>
</dbReference>
<reference evidence="3 4" key="1">
    <citation type="submission" date="2018-07" db="EMBL/GenBank/DDBJ databases">
        <title>Genomic Encyclopedia of Type Strains, Phase III (KMG-III): the genomes of soil and plant-associated and newly described type strains.</title>
        <authorList>
            <person name="Whitman W."/>
        </authorList>
    </citation>
    <scope>NUCLEOTIDE SEQUENCE [LARGE SCALE GENOMIC DNA]</scope>
    <source>
        <strain evidence="3 4">CECT 8488</strain>
    </source>
</reference>